<protein>
    <submittedName>
        <fullName evidence="8">Methyltransferase small domain family</fullName>
    </submittedName>
</protein>
<feature type="domain" description="RlmG N-terminal" evidence="7">
    <location>
        <begin position="12"/>
        <end position="181"/>
    </location>
</feature>
<dbReference type="InterPro" id="IPR017237">
    <property type="entry name" value="RLMG"/>
</dbReference>
<keyword evidence="5" id="KW-0949">S-adenosyl-L-methionine</keyword>
<dbReference type="PIRSF" id="PIRSF037565">
    <property type="entry name" value="RRNA_m2G_Mtase_RsmD_prd"/>
    <property type="match status" value="1"/>
</dbReference>
<keyword evidence="1" id="KW-0963">Cytoplasm</keyword>
<dbReference type="EMBL" id="CP003466">
    <property type="protein sequence ID" value="AFT70498.1"/>
    <property type="molecule type" value="Genomic_DNA"/>
</dbReference>
<dbReference type="AlphaFoldDB" id="K0CD55"/>
<keyword evidence="3 8" id="KW-0489">Methyltransferase</keyword>
<organism evidence="8 9">
    <name type="scientific">Alcanivorax dieselolei (strain DSM 16502 / CGMCC 1.3690 / MCCC 1A00001 / B-5)</name>
    <name type="common">Alloalcanivorax dieselolei</name>
    <dbReference type="NCBI Taxonomy" id="930169"/>
    <lineage>
        <taxon>Bacteria</taxon>
        <taxon>Pseudomonadati</taxon>
        <taxon>Pseudomonadota</taxon>
        <taxon>Gammaproteobacteria</taxon>
        <taxon>Oceanospirillales</taxon>
        <taxon>Alcanivoracaceae</taxon>
        <taxon>Alloalcanivorax</taxon>
    </lineage>
</organism>
<dbReference type="KEGG" id="adi:B5T_02224"/>
<dbReference type="eggNOG" id="COG2813">
    <property type="taxonomic scope" value="Bacteria"/>
</dbReference>
<dbReference type="InterPro" id="IPR029063">
    <property type="entry name" value="SAM-dependent_MTases_sf"/>
</dbReference>
<name>K0CD55_ALCDB</name>
<dbReference type="SUPFAM" id="SSF53335">
    <property type="entry name" value="S-adenosyl-L-methionine-dependent methyltransferases"/>
    <property type="match status" value="1"/>
</dbReference>
<evidence type="ECO:0000256" key="4">
    <source>
        <dbReference type="ARBA" id="ARBA00022679"/>
    </source>
</evidence>
<evidence type="ECO:0000313" key="9">
    <source>
        <dbReference type="Proteomes" id="UP000006286"/>
    </source>
</evidence>
<keyword evidence="9" id="KW-1185">Reference proteome</keyword>
<evidence type="ECO:0000259" key="7">
    <source>
        <dbReference type="Pfam" id="PF26049"/>
    </source>
</evidence>
<evidence type="ECO:0000259" key="6">
    <source>
        <dbReference type="Pfam" id="PF05175"/>
    </source>
</evidence>
<dbReference type="GO" id="GO:0005737">
    <property type="term" value="C:cytoplasm"/>
    <property type="evidence" value="ECO:0007669"/>
    <property type="project" value="InterPro"/>
</dbReference>
<dbReference type="Proteomes" id="UP000006286">
    <property type="component" value="Chromosome"/>
</dbReference>
<dbReference type="GO" id="GO:0008990">
    <property type="term" value="F:rRNA (guanine-N2-)-methyltransferase activity"/>
    <property type="evidence" value="ECO:0007669"/>
    <property type="project" value="InterPro"/>
</dbReference>
<keyword evidence="4 8" id="KW-0808">Transferase</keyword>
<dbReference type="InterPro" id="IPR046977">
    <property type="entry name" value="RsmC/RlmG"/>
</dbReference>
<sequence length="383" mass="42629">MACLIAGLMPELPEQLDDLRLRRWPRRRDERLQAWDAADRYLLKTLQEQGAGSATLVLNDQCGALWLTALRRGPACSHGDSWLAWRAAAANAADNAMTLPQAGWSWPWQAPSIRPDQVLMRVPKELSLLEAQLDWLARIVPEGTPIWLAGMDKHLPPNLVPLMEAYLGNGQAGLGWKKARRFSALAPGKTLGPVPEEALVSVPERGWELHTGAGVFGRQHLDIGARFLLEHLPRQVEGEIADLGCGNGVLGLTLATDNPRARVTFCDESFLAVESARRNAGLYIPEPERCRFHLGNGLDGLEQRFDLIVLNPPFHRGHAVDDRVALTLFRHARRHLAEEGALWVVANRHLPYRPPLRRAFAQVDVVAANTKFVIYRCSQRATS</sequence>
<evidence type="ECO:0000256" key="2">
    <source>
        <dbReference type="ARBA" id="ARBA00022552"/>
    </source>
</evidence>
<keyword evidence="2" id="KW-0698">rRNA processing</keyword>
<feature type="domain" description="Methyltransferase small" evidence="6">
    <location>
        <begin position="207"/>
        <end position="376"/>
    </location>
</feature>
<dbReference type="STRING" id="930169.B5T_02224"/>
<dbReference type="InterPro" id="IPR058679">
    <property type="entry name" value="RlmG_N"/>
</dbReference>
<evidence type="ECO:0000256" key="1">
    <source>
        <dbReference type="ARBA" id="ARBA00022490"/>
    </source>
</evidence>
<dbReference type="PROSITE" id="PS00092">
    <property type="entry name" value="N6_MTASE"/>
    <property type="match status" value="1"/>
</dbReference>
<evidence type="ECO:0000313" key="8">
    <source>
        <dbReference type="EMBL" id="AFT70498.1"/>
    </source>
</evidence>
<reference evidence="8 9" key="1">
    <citation type="journal article" date="2012" name="J. Bacteriol.">
        <title>Complete genome sequence of Alcanivorax dieselolei type strain B5.</title>
        <authorList>
            <person name="Lai Q."/>
            <person name="Li W."/>
            <person name="Shao Z."/>
        </authorList>
    </citation>
    <scope>NUCLEOTIDE SEQUENCE [LARGE SCALE GENOMIC DNA]</scope>
    <source>
        <strain evidence="9">DSM 16502 / CGMCC 1.3690 / B-5</strain>
    </source>
</reference>
<dbReference type="InterPro" id="IPR007848">
    <property type="entry name" value="Small_mtfrase_dom"/>
</dbReference>
<dbReference type="Pfam" id="PF26049">
    <property type="entry name" value="RLMG_N"/>
    <property type="match status" value="1"/>
</dbReference>
<proteinExistence type="predicted"/>
<dbReference type="PATRIC" id="fig|930169.3.peg.2191"/>
<gene>
    <name evidence="8" type="primary">rsmC</name>
    <name evidence="8" type="ordered locus">B5T_02224</name>
</gene>
<dbReference type="GO" id="GO:0003676">
    <property type="term" value="F:nucleic acid binding"/>
    <property type="evidence" value="ECO:0007669"/>
    <property type="project" value="InterPro"/>
</dbReference>
<accession>K0CD55</accession>
<dbReference type="CDD" id="cd02440">
    <property type="entry name" value="AdoMet_MTases"/>
    <property type="match status" value="1"/>
</dbReference>
<dbReference type="InterPro" id="IPR002052">
    <property type="entry name" value="DNA_methylase_N6_adenine_CS"/>
</dbReference>
<evidence type="ECO:0000256" key="5">
    <source>
        <dbReference type="ARBA" id="ARBA00022691"/>
    </source>
</evidence>
<evidence type="ECO:0000256" key="3">
    <source>
        <dbReference type="ARBA" id="ARBA00022603"/>
    </source>
</evidence>
<dbReference type="PANTHER" id="PTHR47816:SF5">
    <property type="entry name" value="RIBOSOMAL RNA LARGE SUBUNIT METHYLTRANSFERASE G"/>
    <property type="match status" value="1"/>
</dbReference>
<dbReference type="PANTHER" id="PTHR47816">
    <property type="entry name" value="RIBOSOMAL RNA SMALL SUBUNIT METHYLTRANSFERASE C"/>
    <property type="match status" value="1"/>
</dbReference>
<dbReference type="Pfam" id="PF05175">
    <property type="entry name" value="MTS"/>
    <property type="match status" value="1"/>
</dbReference>
<dbReference type="HOGENOM" id="CLU_040288_4_0_6"/>
<dbReference type="Gene3D" id="3.40.50.150">
    <property type="entry name" value="Vaccinia Virus protein VP39"/>
    <property type="match status" value="2"/>
</dbReference>